<name>A0AAN5PDU4_LEGPN</name>
<organism evidence="1 2">
    <name type="scientific">Legionella pneumophila</name>
    <dbReference type="NCBI Taxonomy" id="446"/>
    <lineage>
        <taxon>Bacteria</taxon>
        <taxon>Pseudomonadati</taxon>
        <taxon>Pseudomonadota</taxon>
        <taxon>Gammaproteobacteria</taxon>
        <taxon>Legionellales</taxon>
        <taxon>Legionellaceae</taxon>
        <taxon>Legionella</taxon>
    </lineage>
</organism>
<proteinExistence type="predicted"/>
<evidence type="ECO:0000313" key="2">
    <source>
        <dbReference type="Proteomes" id="UP000866496"/>
    </source>
</evidence>
<comment type="caution">
    <text evidence="1">The sequence shown here is derived from an EMBL/GenBank/DDBJ whole genome shotgun (WGS) entry which is preliminary data.</text>
</comment>
<reference evidence="1" key="1">
    <citation type="journal article" date="2018" name="Genome Biol.">
        <title>SKESA: strategic k-mer extension for scrupulous assemblies.</title>
        <authorList>
            <person name="Souvorov A."/>
            <person name="Agarwala R."/>
            <person name="Lipman D.J."/>
        </authorList>
    </citation>
    <scope>NUCLEOTIDE SEQUENCE</scope>
    <source>
        <strain evidence="1">AZ00058701</strain>
    </source>
</reference>
<reference evidence="1" key="2">
    <citation type="submission" date="2019-10" db="EMBL/GenBank/DDBJ databases">
        <authorList>
            <consortium name="NCBI Pathogen Detection Project"/>
        </authorList>
    </citation>
    <scope>NUCLEOTIDE SEQUENCE</scope>
    <source>
        <strain evidence="1">AZ00058701</strain>
    </source>
</reference>
<sequence>MVENLCYYLFIRQNKSNIGLYFSTLRYHLIRMKVGIMDDLLDQIETGIQNNLYYLSLFVSLAIPDICGALESVNGVASGSKYASWFDKNVVIPNGYYLNGMDCYYFRCSMLHQGKTTHKNSNFTRILFVEPSSSNIFHNNIINKALNIDIKIFCNDIINATKCWISVISTDKNFIKNYKDFVRRHPKGLPPYISGVPVIS</sequence>
<gene>
    <name evidence="1" type="ORF">JBJ86_00285</name>
</gene>
<accession>A0AAN5PDU4</accession>
<dbReference type="AlphaFoldDB" id="A0AAN5PDU4"/>
<protein>
    <submittedName>
        <fullName evidence="1">Uncharacterized protein</fullName>
    </submittedName>
</protein>
<dbReference type="EMBL" id="DACWHX010000001">
    <property type="protein sequence ID" value="HAU1878691.1"/>
    <property type="molecule type" value="Genomic_DNA"/>
</dbReference>
<dbReference type="Proteomes" id="UP000866496">
    <property type="component" value="Unassembled WGS sequence"/>
</dbReference>
<evidence type="ECO:0000313" key="1">
    <source>
        <dbReference type="EMBL" id="HAU1878691.1"/>
    </source>
</evidence>